<dbReference type="SUPFAM" id="SSF51445">
    <property type="entry name" value="(Trans)glycosidases"/>
    <property type="match status" value="1"/>
</dbReference>
<dbReference type="CDD" id="cd11336">
    <property type="entry name" value="AmyAc_MTSase"/>
    <property type="match status" value="1"/>
</dbReference>
<dbReference type="SMART" id="SM00642">
    <property type="entry name" value="Aamy"/>
    <property type="match status" value="1"/>
</dbReference>
<dbReference type="NCBIfam" id="TIGR02401">
    <property type="entry name" value="trehalose_TreY"/>
    <property type="match status" value="1"/>
</dbReference>
<name>A0ABY1BFV0_9PSED</name>
<proteinExistence type="predicted"/>
<dbReference type="InterPro" id="IPR017853">
    <property type="entry name" value="GH"/>
</dbReference>
<dbReference type="Proteomes" id="UP000198512">
    <property type="component" value="Unassembled WGS sequence"/>
</dbReference>
<dbReference type="InterPro" id="IPR012767">
    <property type="entry name" value="Trehalose_TreY"/>
</dbReference>
<sequence length="932" mass="103387">MTEVRATARLQFHKDFTLDDAVEWVDYFAGLGVSHLYASPLFKARPGSMHGYDVLDPTCINPELGGEAALERLVSALRARNMGLIIDIVSNHMAVGGDGNPWWLDVLEWGVASPYAAFFDIQWQSHDPLMRGQLLLPFLRTDYYEVLQAGEIVLHLDKAGGAFYCAHYEHRFPLSPPTYAELLRHCAQPELQGLAARFAALDGTADAWHTARLLRAEFAELLRHSPMSDAVLMAMASYRPVTPDGLQRLHQLLERQHYRLASWHTAADDINWRRFFDINELGGLRVERSDVFEATHVKIFELIERGLIDGLRIDHIDGLANPRAYCRKLRRRVNSLLTANGRPTDDFLIVVEKILGAGEQLPADWQVDGTTGYEFMNQVSLLQHAPEGEAPMAELWTALSERPADFMVEVREARQWVLSTSLAGDLEAVAQGLLLIARADLATRDLTLGAIRRALQALIVHFPVYRTYAGACGRSPADQALFTQALDGARGDLAEADWPLLQHLDRWLGGEPLRAVPAGKARYLRQTVLTRFQQLTSPAAAKAVEDTACYRSAVALARNDVGFDPQQFSAPVAEFHAFNQGRAQYWPGNLLTTATHDHKRGEDTRARLAVLSERGDWFAEQARTWFDLAAPLRVELADGVAPSAGDCLITFQALLGSWPLDLLVDDQSGIAVYAERLRQWQQKALREAKLRSTWNAPNERYEQACHAFLDGLLMSPEGAPLREAIAAAVVTLAAPGALNSLAQTLLRLTAPGIPDLYQGCDYWDFSLVDPDNRRPVDYPARVAALASPETPTQLLAQWRDGRIKQRLIAAVLALRTEQPAVFAAGSYLPLQVRGAQAEQVLAFARCHGAERLVVILPCRASALVAGLPHIAAERWGDTEVLLPPDWQASHYQGLLESDWQPLEDHSLPLGQVLAHLPVTVLRLTTTTQEPLT</sequence>
<organism evidence="2 3">
    <name type="scientific">Pseudomonas cuatrocienegasensis</name>
    <dbReference type="NCBI Taxonomy" id="543360"/>
    <lineage>
        <taxon>Bacteria</taxon>
        <taxon>Pseudomonadati</taxon>
        <taxon>Pseudomonadota</taxon>
        <taxon>Gammaproteobacteria</taxon>
        <taxon>Pseudomonadales</taxon>
        <taxon>Pseudomonadaceae</taxon>
        <taxon>Pseudomonas</taxon>
    </lineage>
</organism>
<dbReference type="PANTHER" id="PTHR10357:SF216">
    <property type="entry name" value="MALTOOLIGOSYL TREHALOSE SYNTHASE-RELATED"/>
    <property type="match status" value="1"/>
</dbReference>
<dbReference type="Gene3D" id="3.30.1590.10">
    <property type="entry name" value="Maltooligosyl trehalose synthase, domain 2"/>
    <property type="match status" value="1"/>
</dbReference>
<protein>
    <submittedName>
        <fullName evidence="2">(1-&gt;4)-alpha-D-glucan 1-alpha-D-glucosylmutase</fullName>
    </submittedName>
</protein>
<comment type="caution">
    <text evidence="2">The sequence shown here is derived from an EMBL/GenBank/DDBJ whole genome shotgun (WGS) entry which is preliminary data.</text>
</comment>
<evidence type="ECO:0000313" key="2">
    <source>
        <dbReference type="EMBL" id="SEQ75500.1"/>
    </source>
</evidence>
<dbReference type="Pfam" id="PF00128">
    <property type="entry name" value="Alpha-amylase"/>
    <property type="match status" value="1"/>
</dbReference>
<dbReference type="InterPro" id="IPR013797">
    <property type="entry name" value="Maltooligo_trehalose_synth_4"/>
</dbReference>
<evidence type="ECO:0000259" key="1">
    <source>
        <dbReference type="SMART" id="SM00642"/>
    </source>
</evidence>
<gene>
    <name evidence="2" type="ORF">SAMN05216600_109138</name>
</gene>
<feature type="domain" description="Glycosyl hydrolase family 13 catalytic" evidence="1">
    <location>
        <begin position="12"/>
        <end position="490"/>
    </location>
</feature>
<dbReference type="Gene3D" id="1.10.10.470">
    <property type="entry name" value="Maltooligosyl trehalose synthase, domain 4"/>
    <property type="match status" value="1"/>
</dbReference>
<dbReference type="InterPro" id="IPR006047">
    <property type="entry name" value="GH13_cat_dom"/>
</dbReference>
<accession>A0ABY1BFV0</accession>
<reference evidence="2 3" key="1">
    <citation type="submission" date="2016-10" db="EMBL/GenBank/DDBJ databases">
        <authorList>
            <person name="Varghese N."/>
            <person name="Submissions S."/>
        </authorList>
    </citation>
    <scope>NUCLEOTIDE SEQUENCE [LARGE SCALE GENOMIC DNA]</scope>
    <source>
        <strain evidence="2 3">CIP 109853</strain>
    </source>
</reference>
<dbReference type="PANTHER" id="PTHR10357">
    <property type="entry name" value="ALPHA-AMYLASE FAMILY MEMBER"/>
    <property type="match status" value="1"/>
</dbReference>
<dbReference type="RefSeq" id="WP_069517215.1">
    <property type="nucleotide sequence ID" value="NZ_FOFP01000009.1"/>
</dbReference>
<dbReference type="EMBL" id="FOFP01000009">
    <property type="protein sequence ID" value="SEQ75500.1"/>
    <property type="molecule type" value="Genomic_DNA"/>
</dbReference>
<evidence type="ECO:0000313" key="3">
    <source>
        <dbReference type="Proteomes" id="UP000198512"/>
    </source>
</evidence>
<keyword evidence="3" id="KW-1185">Reference proteome</keyword>
<dbReference type="Gene3D" id="3.20.20.80">
    <property type="entry name" value="Glycosidases"/>
    <property type="match status" value="2"/>
</dbReference>
<dbReference type="NCBIfam" id="NF011086">
    <property type="entry name" value="PRK14511.1-3"/>
    <property type="match status" value="1"/>
</dbReference>